<evidence type="ECO:0000313" key="3">
    <source>
        <dbReference type="EMBL" id="AFY84374.1"/>
    </source>
</evidence>
<dbReference type="HOGENOM" id="CLU_1516441_0_0_3"/>
<sequence length="177" mass="21090">MAISLEFTLKRQDFEETLMIYNQSKSYLRYLGIFTTYVIMILFGFLVFLKIYSLINNDLEFSKRVDKSLFVSAGFVLFYNLNFWHKAMTWFMWKVAPFLKEPVFVQIEDSGFSYKNAVMKSEIEWSSVQQVLESKNVFFILHRLKASYTLPKRSFTPEDMNEFQQILAANNIQIERK</sequence>
<dbReference type="Pfam" id="PF14317">
    <property type="entry name" value="YcxB"/>
    <property type="match status" value="1"/>
</dbReference>
<keyword evidence="1" id="KW-0472">Membrane</keyword>
<dbReference type="Proteomes" id="UP000010367">
    <property type="component" value="Chromosome"/>
</dbReference>
<dbReference type="InterPro" id="IPR025588">
    <property type="entry name" value="YcxB-like_C"/>
</dbReference>
<dbReference type="RefSeq" id="WP_015150991.1">
    <property type="nucleotide sequence ID" value="NC_019693.1"/>
</dbReference>
<name>K9TQV1_9CYAN</name>
<accession>K9TQV1</accession>
<dbReference type="InParanoid" id="K9TQV1"/>
<feature type="domain" description="YcxB-like C-terminal" evidence="2">
    <location>
        <begin position="108"/>
        <end position="167"/>
    </location>
</feature>
<evidence type="ECO:0000313" key="4">
    <source>
        <dbReference type="Proteomes" id="UP000010367"/>
    </source>
</evidence>
<protein>
    <recommendedName>
        <fullName evidence="2">YcxB-like C-terminal domain-containing protein</fullName>
    </recommendedName>
</protein>
<feature type="transmembrane region" description="Helical" evidence="1">
    <location>
        <begin position="68"/>
        <end position="84"/>
    </location>
</feature>
<gene>
    <name evidence="3" type="ORF">Oscil6304_4868</name>
</gene>
<keyword evidence="4" id="KW-1185">Reference proteome</keyword>
<dbReference type="AlphaFoldDB" id="K9TQV1"/>
<dbReference type="KEGG" id="oac:Oscil6304_4868"/>
<keyword evidence="1" id="KW-0812">Transmembrane</keyword>
<dbReference type="EMBL" id="CP003607">
    <property type="protein sequence ID" value="AFY84374.1"/>
    <property type="molecule type" value="Genomic_DNA"/>
</dbReference>
<keyword evidence="1" id="KW-1133">Transmembrane helix</keyword>
<organism evidence="3 4">
    <name type="scientific">Oscillatoria acuminata PCC 6304</name>
    <dbReference type="NCBI Taxonomy" id="56110"/>
    <lineage>
        <taxon>Bacteria</taxon>
        <taxon>Bacillati</taxon>
        <taxon>Cyanobacteriota</taxon>
        <taxon>Cyanophyceae</taxon>
        <taxon>Oscillatoriophycideae</taxon>
        <taxon>Oscillatoriales</taxon>
        <taxon>Oscillatoriaceae</taxon>
        <taxon>Oscillatoria</taxon>
    </lineage>
</organism>
<evidence type="ECO:0000256" key="1">
    <source>
        <dbReference type="SAM" id="Phobius"/>
    </source>
</evidence>
<proteinExistence type="predicted"/>
<feature type="transmembrane region" description="Helical" evidence="1">
    <location>
        <begin position="27"/>
        <end position="48"/>
    </location>
</feature>
<evidence type="ECO:0000259" key="2">
    <source>
        <dbReference type="Pfam" id="PF14317"/>
    </source>
</evidence>
<reference evidence="3 4" key="1">
    <citation type="submission" date="2012-06" db="EMBL/GenBank/DDBJ databases">
        <title>Finished chromosome of genome of Oscillatoria acuminata PCC 6304.</title>
        <authorList>
            <consortium name="US DOE Joint Genome Institute"/>
            <person name="Gugger M."/>
            <person name="Coursin T."/>
            <person name="Rippka R."/>
            <person name="Tandeau De Marsac N."/>
            <person name="Huntemann M."/>
            <person name="Wei C.-L."/>
            <person name="Han J."/>
            <person name="Detter J.C."/>
            <person name="Han C."/>
            <person name="Tapia R."/>
            <person name="Davenport K."/>
            <person name="Daligault H."/>
            <person name="Erkkila T."/>
            <person name="Gu W."/>
            <person name="Munk A.C.C."/>
            <person name="Teshima H."/>
            <person name="Xu Y."/>
            <person name="Chain P."/>
            <person name="Chen A."/>
            <person name="Krypides N."/>
            <person name="Mavromatis K."/>
            <person name="Markowitz V."/>
            <person name="Szeto E."/>
            <person name="Ivanova N."/>
            <person name="Mikhailova N."/>
            <person name="Ovchinnikova G."/>
            <person name="Pagani I."/>
            <person name="Pati A."/>
            <person name="Goodwin L."/>
            <person name="Peters L."/>
            <person name="Pitluck S."/>
            <person name="Woyke T."/>
            <person name="Kerfeld C."/>
        </authorList>
    </citation>
    <scope>NUCLEOTIDE SEQUENCE [LARGE SCALE GENOMIC DNA]</scope>
    <source>
        <strain evidence="3 4">PCC 6304</strain>
    </source>
</reference>